<protein>
    <recommendedName>
        <fullName evidence="8">RNase H type-1 domain-containing protein</fullName>
    </recommendedName>
</protein>
<dbReference type="EMBL" id="MJFZ01000757">
    <property type="protein sequence ID" value="RAW25390.1"/>
    <property type="molecule type" value="Genomic_DNA"/>
</dbReference>
<dbReference type="EMBL" id="RCMK01001760">
    <property type="protein sequence ID" value="KAG2888839.1"/>
    <property type="molecule type" value="Genomic_DNA"/>
</dbReference>
<dbReference type="Proteomes" id="UP000697107">
    <property type="component" value="Unassembled WGS sequence"/>
</dbReference>
<dbReference type="Proteomes" id="UP000251314">
    <property type="component" value="Unassembled WGS sequence"/>
</dbReference>
<comment type="caution">
    <text evidence="6">The sequence shown here is derived from an EMBL/GenBank/DDBJ whole genome shotgun (WGS) entry which is preliminary data.</text>
</comment>
<dbReference type="Proteomes" id="UP000774804">
    <property type="component" value="Unassembled WGS sequence"/>
</dbReference>
<dbReference type="Proteomes" id="UP000736787">
    <property type="component" value="Unassembled WGS sequence"/>
</dbReference>
<gene>
    <name evidence="5" type="ORF">JG687_00017295</name>
    <name evidence="6" type="ORF">PC110_g18191</name>
    <name evidence="1" type="ORF">PC113_g22356</name>
    <name evidence="2" type="ORF">PC115_g22238</name>
    <name evidence="3" type="ORF">PC117_g24820</name>
    <name evidence="4" type="ORF">PC118_g22364</name>
</gene>
<evidence type="ECO:0000313" key="5">
    <source>
        <dbReference type="EMBL" id="KAG6945481.1"/>
    </source>
</evidence>
<accession>A0A329RM23</accession>
<dbReference type="EMBL" id="RCMG01001668">
    <property type="protein sequence ID" value="KAG2822295.1"/>
    <property type="molecule type" value="Genomic_DNA"/>
</dbReference>
<evidence type="ECO:0000313" key="6">
    <source>
        <dbReference type="EMBL" id="RAW25390.1"/>
    </source>
</evidence>
<dbReference type="AlphaFoldDB" id="A0A329RM23"/>
<dbReference type="VEuPathDB" id="FungiDB:PC110_g18191"/>
<reference evidence="6 7" key="1">
    <citation type="submission" date="2018-01" db="EMBL/GenBank/DDBJ databases">
        <title>Draft genome of the strawberry crown rot pathogen Phytophthora cactorum.</title>
        <authorList>
            <person name="Armitage A.D."/>
            <person name="Lysoe E."/>
            <person name="Nellist C.F."/>
            <person name="Harrison R.J."/>
            <person name="Brurberg M.B."/>
        </authorList>
    </citation>
    <scope>NUCLEOTIDE SEQUENCE [LARGE SCALE GENOMIC DNA]</scope>
    <source>
        <strain evidence="6 7">10300</strain>
    </source>
</reference>
<reference evidence="1" key="2">
    <citation type="submission" date="2018-10" db="EMBL/GenBank/DDBJ databases">
        <title>Effector identification in a new, highly contiguous assembly of the strawberry crown rot pathogen Phytophthora cactorum.</title>
        <authorList>
            <person name="Armitage A.D."/>
            <person name="Nellist C.F."/>
            <person name="Bates H."/>
            <person name="Vickerstaff R.J."/>
            <person name="Harrison R.J."/>
        </authorList>
    </citation>
    <scope>NUCLEOTIDE SEQUENCE</scope>
    <source>
        <strain evidence="1">15-7</strain>
        <strain evidence="2">4032</strain>
        <strain evidence="3">4040</strain>
        <strain evidence="4">P415</strain>
    </source>
</reference>
<evidence type="ECO:0000313" key="4">
    <source>
        <dbReference type="EMBL" id="KAG2960722.1"/>
    </source>
</evidence>
<dbReference type="EMBL" id="RCML01001728">
    <property type="protein sequence ID" value="KAG2960722.1"/>
    <property type="molecule type" value="Genomic_DNA"/>
</dbReference>
<dbReference type="EMBL" id="RCMI01001768">
    <property type="protein sequence ID" value="KAG2881429.1"/>
    <property type="molecule type" value="Genomic_DNA"/>
</dbReference>
<name>A0A329RM23_9STRA</name>
<evidence type="ECO:0000313" key="2">
    <source>
        <dbReference type="EMBL" id="KAG2881429.1"/>
    </source>
</evidence>
<dbReference type="Proteomes" id="UP000735874">
    <property type="component" value="Unassembled WGS sequence"/>
</dbReference>
<evidence type="ECO:0000313" key="1">
    <source>
        <dbReference type="EMBL" id="KAG2822295.1"/>
    </source>
</evidence>
<dbReference type="EMBL" id="JAENGZ010001959">
    <property type="protein sequence ID" value="KAG6945481.1"/>
    <property type="molecule type" value="Genomic_DNA"/>
</dbReference>
<evidence type="ECO:0008006" key="8">
    <source>
        <dbReference type="Google" id="ProtNLM"/>
    </source>
</evidence>
<dbReference type="OrthoDB" id="90415at2759"/>
<evidence type="ECO:0000313" key="3">
    <source>
        <dbReference type="EMBL" id="KAG2888839.1"/>
    </source>
</evidence>
<evidence type="ECO:0000313" key="7">
    <source>
        <dbReference type="Proteomes" id="UP000251314"/>
    </source>
</evidence>
<dbReference type="Proteomes" id="UP000688947">
    <property type="component" value="Unassembled WGS sequence"/>
</dbReference>
<keyword evidence="7" id="KW-1185">Reference proteome</keyword>
<organism evidence="6 7">
    <name type="scientific">Phytophthora cactorum</name>
    <dbReference type="NCBI Taxonomy" id="29920"/>
    <lineage>
        <taxon>Eukaryota</taxon>
        <taxon>Sar</taxon>
        <taxon>Stramenopiles</taxon>
        <taxon>Oomycota</taxon>
        <taxon>Peronosporomycetes</taxon>
        <taxon>Peronosporales</taxon>
        <taxon>Peronosporaceae</taxon>
        <taxon>Phytophthora</taxon>
    </lineage>
</organism>
<reference evidence="5" key="3">
    <citation type="submission" date="2021-01" db="EMBL/GenBank/DDBJ databases">
        <title>Phytophthora aleatoria, a newly-described species from Pinus radiata is distinct from Phytophthora cactorum isolates based on comparative genomics.</title>
        <authorList>
            <person name="Mcdougal R."/>
            <person name="Panda P."/>
            <person name="Williams N."/>
            <person name="Studholme D.J."/>
        </authorList>
    </citation>
    <scope>NUCLEOTIDE SEQUENCE</scope>
    <source>
        <strain evidence="5">NZFS 3830</strain>
    </source>
</reference>
<proteinExistence type="predicted"/>
<sequence>MGVSDVGLCALCPSRRDYIQVLYDQDQIVIFCEHGEGDYGINLRDLMSAVFACAIWGQHWTSTDPFSQIHVQLWIDNQSAVAWNNKRSSRNNTAQLLLRLLSLMENNFNFFTAAAHIPGASNIMADAGLRVWQSTDKAAEFANLSFGWTQVQVPNAYRKFSPLWEQCCVLGH</sequence>